<keyword evidence="2" id="KW-0238">DNA-binding</keyword>
<name>A0ABS3QLM2_9BACT</name>
<evidence type="ECO:0000256" key="2">
    <source>
        <dbReference type="ARBA" id="ARBA00023125"/>
    </source>
</evidence>
<protein>
    <submittedName>
        <fullName evidence="5">Helix-turn-helix transcriptional regulator</fullName>
    </submittedName>
</protein>
<dbReference type="PRINTS" id="PR00032">
    <property type="entry name" value="HTHARAC"/>
</dbReference>
<dbReference type="InterPro" id="IPR009057">
    <property type="entry name" value="Homeodomain-like_sf"/>
</dbReference>
<dbReference type="PANTHER" id="PTHR47893">
    <property type="entry name" value="REGULATORY PROTEIN PCHR"/>
    <property type="match status" value="1"/>
</dbReference>
<dbReference type="InterPro" id="IPR018060">
    <property type="entry name" value="HTH_AraC"/>
</dbReference>
<evidence type="ECO:0000256" key="1">
    <source>
        <dbReference type="ARBA" id="ARBA00023015"/>
    </source>
</evidence>
<dbReference type="RefSeq" id="WP_208177918.1">
    <property type="nucleotide sequence ID" value="NZ_JAGETZ010000015.1"/>
</dbReference>
<organism evidence="5 6">
    <name type="scientific">Hymenobacter negativus</name>
    <dbReference type="NCBI Taxonomy" id="2795026"/>
    <lineage>
        <taxon>Bacteria</taxon>
        <taxon>Pseudomonadati</taxon>
        <taxon>Bacteroidota</taxon>
        <taxon>Cytophagia</taxon>
        <taxon>Cytophagales</taxon>
        <taxon>Hymenobacteraceae</taxon>
        <taxon>Hymenobacter</taxon>
    </lineage>
</organism>
<keyword evidence="6" id="KW-1185">Reference proteome</keyword>
<reference evidence="5 6" key="1">
    <citation type="submission" date="2021-03" db="EMBL/GenBank/DDBJ databases">
        <authorList>
            <person name="Kim M.K."/>
        </authorList>
    </citation>
    <scope>NUCLEOTIDE SEQUENCE [LARGE SCALE GENOMIC DNA]</scope>
    <source>
        <strain evidence="5 6">BT442</strain>
    </source>
</reference>
<dbReference type="EMBL" id="JAGETZ010000015">
    <property type="protein sequence ID" value="MBO2012151.1"/>
    <property type="molecule type" value="Genomic_DNA"/>
</dbReference>
<dbReference type="PROSITE" id="PS00041">
    <property type="entry name" value="HTH_ARAC_FAMILY_1"/>
    <property type="match status" value="1"/>
</dbReference>
<evidence type="ECO:0000259" key="4">
    <source>
        <dbReference type="PROSITE" id="PS01124"/>
    </source>
</evidence>
<dbReference type="Pfam" id="PF12833">
    <property type="entry name" value="HTH_18"/>
    <property type="match status" value="1"/>
</dbReference>
<dbReference type="PANTHER" id="PTHR47893:SF1">
    <property type="entry name" value="REGULATORY PROTEIN PCHR"/>
    <property type="match status" value="1"/>
</dbReference>
<dbReference type="SUPFAM" id="SSF46689">
    <property type="entry name" value="Homeodomain-like"/>
    <property type="match status" value="1"/>
</dbReference>
<sequence>MVFSFSATPDFDFITYFARHLQATLTDGVLEVPETLGQGYVRKLAFGPDFKITLHHYLLQEELVIKRNASGLGNDLITIFFYNNEQPLGIAYDNQPHVLFSRRDDSDSAIQVTSNDLSSTIRFPAHQPIQYMVVAIKPTRLKELLAVSAPNSVLQTITGRGNSFLFFERMEAETKLLLKKMAAVDMTDGLSTFFMQNKVQELLYLVFHKLSLRESVVHQPINSADAGRLLHIRKEILRDLSAPPVLRELAQLAAMSETKLKQLFKQTFGATIYTYYQQARMEEAAFLLKHGRRSVAQVGYELGFSNLSHFSRLFEKHYGLNPKKFSAS</sequence>
<accession>A0ABS3QLM2</accession>
<evidence type="ECO:0000256" key="3">
    <source>
        <dbReference type="ARBA" id="ARBA00023163"/>
    </source>
</evidence>
<feature type="domain" description="HTH araC/xylS-type" evidence="4">
    <location>
        <begin position="230"/>
        <end position="328"/>
    </location>
</feature>
<comment type="caution">
    <text evidence="5">The sequence shown here is derived from an EMBL/GenBank/DDBJ whole genome shotgun (WGS) entry which is preliminary data.</text>
</comment>
<dbReference type="Proteomes" id="UP000664369">
    <property type="component" value="Unassembled WGS sequence"/>
</dbReference>
<proteinExistence type="predicted"/>
<dbReference type="PROSITE" id="PS01124">
    <property type="entry name" value="HTH_ARAC_FAMILY_2"/>
    <property type="match status" value="1"/>
</dbReference>
<dbReference type="InterPro" id="IPR053142">
    <property type="entry name" value="PchR_regulatory_protein"/>
</dbReference>
<dbReference type="InterPro" id="IPR020449">
    <property type="entry name" value="Tscrpt_reg_AraC-type_HTH"/>
</dbReference>
<evidence type="ECO:0000313" key="6">
    <source>
        <dbReference type="Proteomes" id="UP000664369"/>
    </source>
</evidence>
<keyword evidence="1" id="KW-0805">Transcription regulation</keyword>
<gene>
    <name evidence="5" type="ORF">J4E00_24005</name>
</gene>
<dbReference type="InterPro" id="IPR018062">
    <property type="entry name" value="HTH_AraC-typ_CS"/>
</dbReference>
<dbReference type="Gene3D" id="1.10.10.60">
    <property type="entry name" value="Homeodomain-like"/>
    <property type="match status" value="2"/>
</dbReference>
<evidence type="ECO:0000313" key="5">
    <source>
        <dbReference type="EMBL" id="MBO2012151.1"/>
    </source>
</evidence>
<dbReference type="SMART" id="SM00342">
    <property type="entry name" value="HTH_ARAC"/>
    <property type="match status" value="1"/>
</dbReference>
<keyword evidence="3" id="KW-0804">Transcription</keyword>